<dbReference type="InterPro" id="IPR055290">
    <property type="entry name" value="At3g26010-like"/>
</dbReference>
<dbReference type="NCBIfam" id="TIGR01640">
    <property type="entry name" value="F_box_assoc_1"/>
    <property type="match status" value="1"/>
</dbReference>
<dbReference type="EMBL" id="AWUE01023883">
    <property type="protein sequence ID" value="OMO52203.1"/>
    <property type="molecule type" value="Genomic_DNA"/>
</dbReference>
<dbReference type="InterPro" id="IPR001810">
    <property type="entry name" value="F-box_dom"/>
</dbReference>
<reference evidence="3" key="1">
    <citation type="submission" date="2013-09" db="EMBL/GenBank/DDBJ databases">
        <title>Corchorus olitorius genome sequencing.</title>
        <authorList>
            <person name="Alam M."/>
            <person name="Haque M.S."/>
            <person name="Islam M.S."/>
            <person name="Emdad E.M."/>
            <person name="Islam M.M."/>
            <person name="Ahmed B."/>
            <person name="Halim A."/>
            <person name="Hossen Q.M.M."/>
            <person name="Hossain M.Z."/>
            <person name="Ahmed R."/>
            <person name="Khan M.M."/>
            <person name="Islam R."/>
            <person name="Rashid M.M."/>
            <person name="Khan S.A."/>
            <person name="Rahman M.S."/>
            <person name="Alam M."/>
            <person name="Yahiya A.S."/>
            <person name="Khan M.S."/>
            <person name="Azam M.S."/>
            <person name="Haque T."/>
            <person name="Lashkar M.Z.H."/>
            <person name="Akhand A.I."/>
            <person name="Morshed G."/>
            <person name="Roy S."/>
            <person name="Uddin K.S."/>
            <person name="Rabeya T."/>
            <person name="Hossain A.S."/>
            <person name="Chowdhury A."/>
            <person name="Snigdha A.R."/>
            <person name="Mortoza M.S."/>
            <person name="Matin S.A."/>
            <person name="Hoque S.M.E."/>
            <person name="Islam M.K."/>
            <person name="Roy D.K."/>
            <person name="Haider R."/>
            <person name="Moosa M.M."/>
            <person name="Elias S.M."/>
            <person name="Hasan A.M."/>
            <person name="Jahan S."/>
            <person name="Shafiuddin M."/>
            <person name="Mahmood N."/>
            <person name="Shommy N.S."/>
        </authorList>
    </citation>
    <scope>NUCLEOTIDE SEQUENCE [LARGE SCALE GENOMIC DNA]</scope>
    <source>
        <strain evidence="3">cv. O-4</strain>
    </source>
</reference>
<sequence>MPIIRRRRSRASSSNSGQILSSSSAIIIASNDDILIQILVCLPPKSLLRFKTVSKHWLSLITDPKFKPKHNSKTISGLFACCLSRQSNAEYDFINLKSPNPSRPPFRSLNFVDDPLGVHILQSCNGLMLCRSYRANPQEATCYIYNPTTKQYTVLPGTQGSNDPSWDLKIIYDVKLAFDPSKSPYYKVICIYDSDLPNHYQMEIYSSKSGGPWKKLLGSPFTAPDNGHFSNGVYWNGAIHWFNVWGTSLCFDVEEEKFREIPMPTFRGDSRFRHLEESRGHLYLMEVIDDSDTLVYDLYEMERDYSGWFLKYEVDFHPIAAAFPEMFCDSDIYPYLYSILGIVQEECDDDSFLVLYIPDKAIRYNFKDGSFTMLHDFAPFRNRFEGSLEYHYAHQFIESFACV</sequence>
<dbReference type="InterPro" id="IPR013187">
    <property type="entry name" value="F-box-assoc_dom_typ3"/>
</dbReference>
<proteinExistence type="predicted"/>
<dbReference type="InterPro" id="IPR036047">
    <property type="entry name" value="F-box-like_dom_sf"/>
</dbReference>
<dbReference type="OrthoDB" id="605328at2759"/>
<dbReference type="InterPro" id="IPR017451">
    <property type="entry name" value="F-box-assoc_interact_dom"/>
</dbReference>
<feature type="domain" description="F-box" evidence="1">
    <location>
        <begin position="32"/>
        <end position="70"/>
    </location>
</feature>
<name>A0A1R3G2A3_9ROSI</name>
<comment type="caution">
    <text evidence="2">The sequence shown here is derived from an EMBL/GenBank/DDBJ whole genome shotgun (WGS) entry which is preliminary data.</text>
</comment>
<dbReference type="CDD" id="cd22157">
    <property type="entry name" value="F-box_AtFBW1-like"/>
    <property type="match status" value="1"/>
</dbReference>
<dbReference type="STRING" id="93759.A0A1R3G2A3"/>
<protein>
    <recommendedName>
        <fullName evidence="1">F-box domain-containing protein</fullName>
    </recommendedName>
</protein>
<dbReference type="PANTHER" id="PTHR35546">
    <property type="entry name" value="F-BOX PROTEIN INTERACTION DOMAIN PROTEIN-RELATED"/>
    <property type="match status" value="1"/>
</dbReference>
<accession>A0A1R3G2A3</accession>
<gene>
    <name evidence="2" type="ORF">COLO4_37366</name>
</gene>
<organism evidence="2 3">
    <name type="scientific">Corchorus olitorius</name>
    <dbReference type="NCBI Taxonomy" id="93759"/>
    <lineage>
        <taxon>Eukaryota</taxon>
        <taxon>Viridiplantae</taxon>
        <taxon>Streptophyta</taxon>
        <taxon>Embryophyta</taxon>
        <taxon>Tracheophyta</taxon>
        <taxon>Spermatophyta</taxon>
        <taxon>Magnoliopsida</taxon>
        <taxon>eudicotyledons</taxon>
        <taxon>Gunneridae</taxon>
        <taxon>Pentapetalae</taxon>
        <taxon>rosids</taxon>
        <taxon>malvids</taxon>
        <taxon>Malvales</taxon>
        <taxon>Malvaceae</taxon>
        <taxon>Grewioideae</taxon>
        <taxon>Apeibeae</taxon>
        <taxon>Corchorus</taxon>
    </lineage>
</organism>
<dbReference type="Pfam" id="PF00646">
    <property type="entry name" value="F-box"/>
    <property type="match status" value="1"/>
</dbReference>
<evidence type="ECO:0000259" key="1">
    <source>
        <dbReference type="SMART" id="SM00256"/>
    </source>
</evidence>
<dbReference type="SMART" id="SM00256">
    <property type="entry name" value="FBOX"/>
    <property type="match status" value="1"/>
</dbReference>
<dbReference type="PANTHER" id="PTHR35546:SF115">
    <property type="entry name" value="F-BOX DOMAIN-CONTAINING PROTEIN"/>
    <property type="match status" value="1"/>
</dbReference>
<keyword evidence="3" id="KW-1185">Reference proteome</keyword>
<dbReference type="Proteomes" id="UP000187203">
    <property type="component" value="Unassembled WGS sequence"/>
</dbReference>
<dbReference type="AlphaFoldDB" id="A0A1R3G2A3"/>
<dbReference type="SUPFAM" id="SSF81383">
    <property type="entry name" value="F-box domain"/>
    <property type="match status" value="1"/>
</dbReference>
<evidence type="ECO:0000313" key="3">
    <source>
        <dbReference type="Proteomes" id="UP000187203"/>
    </source>
</evidence>
<evidence type="ECO:0000313" key="2">
    <source>
        <dbReference type="EMBL" id="OMO52203.1"/>
    </source>
</evidence>
<dbReference type="Pfam" id="PF08268">
    <property type="entry name" value="FBA_3"/>
    <property type="match status" value="1"/>
</dbReference>
<dbReference type="Gene3D" id="1.20.1280.50">
    <property type="match status" value="1"/>
</dbReference>